<feature type="transmembrane region" description="Helical" evidence="8">
    <location>
        <begin position="134"/>
        <end position="151"/>
    </location>
</feature>
<evidence type="ECO:0000256" key="8">
    <source>
        <dbReference type="SAM" id="Phobius"/>
    </source>
</evidence>
<evidence type="ECO:0000313" key="10">
    <source>
        <dbReference type="EMBL" id="TID13238.1"/>
    </source>
</evidence>
<keyword evidence="3" id="KW-0813">Transport</keyword>
<feature type="transmembrane region" description="Helical" evidence="8">
    <location>
        <begin position="158"/>
        <end position="175"/>
    </location>
</feature>
<dbReference type="FunFam" id="1.20.1250.20:FF:000171">
    <property type="entry name" value="MFS general substrate transporter"/>
    <property type="match status" value="1"/>
</dbReference>
<dbReference type="PROSITE" id="PS50850">
    <property type="entry name" value="MFS"/>
    <property type="match status" value="1"/>
</dbReference>
<feature type="transmembrane region" description="Helical" evidence="8">
    <location>
        <begin position="418"/>
        <end position="437"/>
    </location>
</feature>
<dbReference type="CDD" id="cd17316">
    <property type="entry name" value="MFS_SV2_like"/>
    <property type="match status" value="1"/>
</dbReference>
<evidence type="ECO:0000313" key="11">
    <source>
        <dbReference type="Proteomes" id="UP000298493"/>
    </source>
</evidence>
<proteinExistence type="inferred from homology"/>
<dbReference type="PANTHER" id="PTHR23511">
    <property type="entry name" value="SYNAPTIC VESICLE GLYCOPROTEIN 2"/>
    <property type="match status" value="1"/>
</dbReference>
<keyword evidence="11" id="KW-1185">Reference proteome</keyword>
<comment type="similarity">
    <text evidence="2">Belongs to the major facilitator superfamily.</text>
</comment>
<dbReference type="Proteomes" id="UP000298493">
    <property type="component" value="Unassembled WGS sequence"/>
</dbReference>
<comment type="caution">
    <text evidence="10">The sequence shown here is derived from an EMBL/GenBank/DDBJ whole genome shotgun (WGS) entry which is preliminary data.</text>
</comment>
<keyword evidence="5 8" id="KW-1133">Transmembrane helix</keyword>
<feature type="transmembrane region" description="Helical" evidence="8">
    <location>
        <begin position="216"/>
        <end position="239"/>
    </location>
</feature>
<evidence type="ECO:0000256" key="4">
    <source>
        <dbReference type="ARBA" id="ARBA00022692"/>
    </source>
</evidence>
<dbReference type="GO" id="GO:0016020">
    <property type="term" value="C:membrane"/>
    <property type="evidence" value="ECO:0007669"/>
    <property type="project" value="UniProtKB-SubCell"/>
</dbReference>
<dbReference type="GO" id="GO:0022857">
    <property type="term" value="F:transmembrane transporter activity"/>
    <property type="evidence" value="ECO:0007669"/>
    <property type="project" value="InterPro"/>
</dbReference>
<feature type="transmembrane region" description="Helical" evidence="8">
    <location>
        <begin position="181"/>
        <end position="204"/>
    </location>
</feature>
<evidence type="ECO:0000256" key="5">
    <source>
        <dbReference type="ARBA" id="ARBA00022989"/>
    </source>
</evidence>
<gene>
    <name evidence="10" type="ORF">E6O75_ATG10311</name>
</gene>
<dbReference type="InterPro" id="IPR036259">
    <property type="entry name" value="MFS_trans_sf"/>
</dbReference>
<evidence type="ECO:0000256" key="3">
    <source>
        <dbReference type="ARBA" id="ARBA00022448"/>
    </source>
</evidence>
<protein>
    <submittedName>
        <fullName evidence="10">Sugar transporter</fullName>
    </submittedName>
</protein>
<feature type="transmembrane region" description="Helical" evidence="8">
    <location>
        <begin position="271"/>
        <end position="294"/>
    </location>
</feature>
<organism evidence="10 11">
    <name type="scientific">Venturia nashicola</name>
    <dbReference type="NCBI Taxonomy" id="86259"/>
    <lineage>
        <taxon>Eukaryota</taxon>
        <taxon>Fungi</taxon>
        <taxon>Dikarya</taxon>
        <taxon>Ascomycota</taxon>
        <taxon>Pezizomycotina</taxon>
        <taxon>Dothideomycetes</taxon>
        <taxon>Pleosporomycetidae</taxon>
        <taxon>Venturiales</taxon>
        <taxon>Venturiaceae</taxon>
        <taxon>Venturia</taxon>
    </lineage>
</organism>
<dbReference type="InterPro" id="IPR005828">
    <property type="entry name" value="MFS_sugar_transport-like"/>
</dbReference>
<feature type="transmembrane region" description="Helical" evidence="8">
    <location>
        <begin position="449"/>
        <end position="466"/>
    </location>
</feature>
<dbReference type="AlphaFoldDB" id="A0A4Z1NHM5"/>
<keyword evidence="10" id="KW-0762">Sugar transport</keyword>
<dbReference type="InterPro" id="IPR020846">
    <property type="entry name" value="MFS_dom"/>
</dbReference>
<dbReference type="EMBL" id="SNSC02000028">
    <property type="protein sequence ID" value="TID13238.1"/>
    <property type="molecule type" value="Genomic_DNA"/>
</dbReference>
<keyword evidence="4 8" id="KW-0812">Transmembrane</keyword>
<feature type="domain" description="Major facilitator superfamily (MFS) profile" evidence="9">
    <location>
        <begin position="93"/>
        <end position="560"/>
    </location>
</feature>
<reference evidence="10 11" key="1">
    <citation type="submission" date="2019-04" db="EMBL/GenBank/DDBJ databases">
        <title>High contiguity whole genome sequence and gene annotation resource for two Venturia nashicola isolates.</title>
        <authorList>
            <person name="Prokchorchik M."/>
            <person name="Won K."/>
            <person name="Lee Y."/>
            <person name="Choi E.D."/>
            <person name="Segonzac C."/>
            <person name="Sohn K.H."/>
        </authorList>
    </citation>
    <scope>NUCLEOTIDE SEQUENCE [LARGE SCALE GENOMIC DNA]</scope>
    <source>
        <strain evidence="10 11">PRI2</strain>
    </source>
</reference>
<feature type="transmembrane region" description="Helical" evidence="8">
    <location>
        <begin position="378"/>
        <end position="398"/>
    </location>
</feature>
<evidence type="ECO:0000256" key="6">
    <source>
        <dbReference type="ARBA" id="ARBA00023136"/>
    </source>
</evidence>
<comment type="subcellular location">
    <subcellularLocation>
        <location evidence="1">Membrane</location>
        <topology evidence="1">Multi-pass membrane protein</topology>
    </subcellularLocation>
</comment>
<evidence type="ECO:0000256" key="7">
    <source>
        <dbReference type="SAM" id="MobiDB-lite"/>
    </source>
</evidence>
<dbReference type="PANTHER" id="PTHR23511:SF5">
    <property type="entry name" value="MAJOR FACILITATOR-TYPE TRANSPORTER HXNZ-RELATED"/>
    <property type="match status" value="1"/>
</dbReference>
<keyword evidence="6 8" id="KW-0472">Membrane</keyword>
<evidence type="ECO:0000259" key="9">
    <source>
        <dbReference type="PROSITE" id="PS50850"/>
    </source>
</evidence>
<dbReference type="SUPFAM" id="SSF103473">
    <property type="entry name" value="MFS general substrate transporter"/>
    <property type="match status" value="1"/>
</dbReference>
<dbReference type="Gene3D" id="1.20.1250.20">
    <property type="entry name" value="MFS general substrate transporter like domains"/>
    <property type="match status" value="1"/>
</dbReference>
<evidence type="ECO:0000256" key="1">
    <source>
        <dbReference type="ARBA" id="ARBA00004141"/>
    </source>
</evidence>
<dbReference type="Pfam" id="PF00083">
    <property type="entry name" value="Sugar_tr"/>
    <property type="match status" value="1"/>
</dbReference>
<accession>A0A4Z1NHM5</accession>
<evidence type="ECO:0000256" key="2">
    <source>
        <dbReference type="ARBA" id="ARBA00008335"/>
    </source>
</evidence>
<name>A0A4Z1NHM5_9PEZI</name>
<feature type="transmembrane region" description="Helical" evidence="8">
    <location>
        <begin position="93"/>
        <end position="114"/>
    </location>
</feature>
<feature type="transmembrane region" description="Helical" evidence="8">
    <location>
        <begin position="538"/>
        <end position="557"/>
    </location>
</feature>
<feature type="region of interest" description="Disordered" evidence="7">
    <location>
        <begin position="17"/>
        <end position="38"/>
    </location>
</feature>
<sequence>MSVASFDTGNAQAYQSLRISHTSGSSGRRDGRDGDFEPLLQANVDGESDIERLGYEMERDLSASGADGSYDRKSKVINKAIQDIGMGRYQWELFMLCGMGWLADNLWMQGLALVLPQLSSEFGVSSSKVKTTTLITFIGLSIGSTFWGVASDVIGRRPAFNATLLICGVFGTLVATGPSWIITALIFGCMGLGVGGNLPVDGALFLEFIPATSQNLLTLLSVWWPVGQLIASVMAWALIPPFSCDTALAACSLTNDVQPCCKSRDNRGWRYFIAALGVLTLFMFACRFFLFRLFESPKFLLSRGREEEAVSVVQSIAYHNGAKTWLTADILEELARDAIDDGRPKLTMLEINKRNLSKFSLQKVESLFIDCKLGTTTILLWFIWATIGMGYPLFNAFLPQYLEHVGSGQTPVSAGVAYWNFLITSIVGVPGSIIACYTVDLKWIGRKGTMAISTLVSGIFLYLFTLSSSPPYQTFCSSIEAFFQNVMYGVLYAYTPEVFPAPSRGTGTGIASLLNRIAGFFAPVVAAQFGDLNPSAPILAAGVCYIAAFVAMCLLPIETRGKQSL</sequence>